<name>A0AAE1F1M1_PETCI</name>
<evidence type="ECO:0000313" key="2">
    <source>
        <dbReference type="Proteomes" id="UP001286313"/>
    </source>
</evidence>
<gene>
    <name evidence="1" type="ORF">Pcinc_029136</name>
</gene>
<reference evidence="1" key="1">
    <citation type="submission" date="2023-10" db="EMBL/GenBank/DDBJ databases">
        <title>Genome assemblies of two species of porcelain crab, Petrolisthes cinctipes and Petrolisthes manimaculis (Anomura: Porcellanidae).</title>
        <authorList>
            <person name="Angst P."/>
        </authorList>
    </citation>
    <scope>NUCLEOTIDE SEQUENCE</scope>
    <source>
        <strain evidence="1">PB745_01</strain>
        <tissue evidence="1">Gill</tissue>
    </source>
</reference>
<accession>A0AAE1F1M1</accession>
<protein>
    <submittedName>
        <fullName evidence="1">Uncharacterized protein</fullName>
    </submittedName>
</protein>
<dbReference type="Proteomes" id="UP001286313">
    <property type="component" value="Unassembled WGS sequence"/>
</dbReference>
<organism evidence="1 2">
    <name type="scientific">Petrolisthes cinctipes</name>
    <name type="common">Flat porcelain crab</name>
    <dbReference type="NCBI Taxonomy" id="88211"/>
    <lineage>
        <taxon>Eukaryota</taxon>
        <taxon>Metazoa</taxon>
        <taxon>Ecdysozoa</taxon>
        <taxon>Arthropoda</taxon>
        <taxon>Crustacea</taxon>
        <taxon>Multicrustacea</taxon>
        <taxon>Malacostraca</taxon>
        <taxon>Eumalacostraca</taxon>
        <taxon>Eucarida</taxon>
        <taxon>Decapoda</taxon>
        <taxon>Pleocyemata</taxon>
        <taxon>Anomura</taxon>
        <taxon>Galatheoidea</taxon>
        <taxon>Porcellanidae</taxon>
        <taxon>Petrolisthes</taxon>
    </lineage>
</organism>
<sequence>MGSHPPLALSLVRCHVYCSSCHPCGPPPSLSSQPVCFQDSCYCIAINWVTGTSGFRSTLTILLHGAPSESPSWLTRLYHRLDHYYSRLRVGRSFNLNGRTTWREQN</sequence>
<keyword evidence="2" id="KW-1185">Reference proteome</keyword>
<dbReference type="AlphaFoldDB" id="A0AAE1F1M1"/>
<comment type="caution">
    <text evidence="1">The sequence shown here is derived from an EMBL/GenBank/DDBJ whole genome shotgun (WGS) entry which is preliminary data.</text>
</comment>
<dbReference type="EMBL" id="JAWQEG010003636">
    <property type="protein sequence ID" value="KAK3865247.1"/>
    <property type="molecule type" value="Genomic_DNA"/>
</dbReference>
<proteinExistence type="predicted"/>
<evidence type="ECO:0000313" key="1">
    <source>
        <dbReference type="EMBL" id="KAK3865247.1"/>
    </source>
</evidence>